<dbReference type="PANTHER" id="PTHR43364">
    <property type="entry name" value="NADH-SPECIFIC METHYLGLYOXAL REDUCTASE-RELATED"/>
    <property type="match status" value="1"/>
</dbReference>
<dbReference type="CDD" id="cd19099">
    <property type="entry name" value="AKR_unchar"/>
    <property type="match status" value="1"/>
</dbReference>
<dbReference type="PANTHER" id="PTHR43364:SF4">
    <property type="entry name" value="NAD(P)-LINKED OXIDOREDUCTASE SUPERFAMILY PROTEIN"/>
    <property type="match status" value="1"/>
</dbReference>
<accession>A0A0M2HHM6</accession>
<feature type="domain" description="NADP-dependent oxidoreductase" evidence="2">
    <location>
        <begin position="14"/>
        <end position="284"/>
    </location>
</feature>
<dbReference type="Proteomes" id="UP000034098">
    <property type="component" value="Unassembled WGS sequence"/>
</dbReference>
<name>A0A0M2HHM6_MICTR</name>
<reference evidence="3 4" key="1">
    <citation type="submission" date="2015-02" db="EMBL/GenBank/DDBJ databases">
        <title>Draft genome sequences of ten Microbacterium spp. with emphasis on heavy metal contaminated environments.</title>
        <authorList>
            <person name="Corretto E."/>
        </authorList>
    </citation>
    <scope>NUCLEOTIDE SEQUENCE [LARGE SCALE GENOMIC DNA]</scope>
    <source>
        <strain evidence="3 4">DSM 8608</strain>
    </source>
</reference>
<evidence type="ECO:0000259" key="2">
    <source>
        <dbReference type="Pfam" id="PF00248"/>
    </source>
</evidence>
<keyword evidence="4" id="KW-1185">Reference proteome</keyword>
<protein>
    <submittedName>
        <fullName evidence="3">Pyridoxal 4-dehydrogenase</fullName>
        <ecNumber evidence="3">1.1.1.107</ecNumber>
    </submittedName>
</protein>
<evidence type="ECO:0000313" key="3">
    <source>
        <dbReference type="EMBL" id="KJL43810.1"/>
    </source>
</evidence>
<dbReference type="SUPFAM" id="SSF51430">
    <property type="entry name" value="NAD(P)-linked oxidoreductase"/>
    <property type="match status" value="1"/>
</dbReference>
<evidence type="ECO:0000256" key="1">
    <source>
        <dbReference type="ARBA" id="ARBA00023002"/>
    </source>
</evidence>
<dbReference type="InterPro" id="IPR036812">
    <property type="entry name" value="NAD(P)_OxRdtase_dom_sf"/>
</dbReference>
<dbReference type="OrthoDB" id="9768793at2"/>
<dbReference type="EMBL" id="JYJA01000029">
    <property type="protein sequence ID" value="KJL43810.1"/>
    <property type="molecule type" value="Genomic_DNA"/>
</dbReference>
<organism evidence="3 4">
    <name type="scientific">Microbacterium trichothecenolyticum</name>
    <name type="common">Aureobacterium trichothecenolyticum</name>
    <dbReference type="NCBI Taxonomy" id="69370"/>
    <lineage>
        <taxon>Bacteria</taxon>
        <taxon>Bacillati</taxon>
        <taxon>Actinomycetota</taxon>
        <taxon>Actinomycetes</taxon>
        <taxon>Micrococcales</taxon>
        <taxon>Microbacteriaceae</taxon>
        <taxon>Microbacterium</taxon>
    </lineage>
</organism>
<sequence>MERRTLGGLEVSILGLGTSRLASIGTGRSKSDAKALFDACRECGVNVIDTADAYGSTMAERWIGELTRADRERWVVVTKIGLPTVDLPGPFRVFGQRARKTTQARAGSAFALDHASLTRSIERSLKRLRRDRIEIFLLHLPPASIVEDDEAHEILQEAQRSGVIAHFGVSTDMPRTIAAVRDAWGCPVAETAVNPWSLASAAPASMTGVDLIANRVMGSEALRVQLLDREAASSAPHRAAPIARRLLRHAAAVPGVKVILTGTMEPAHLRDNARAIDTPVTAEDLIA</sequence>
<proteinExistence type="predicted"/>
<dbReference type="GO" id="GO:0005829">
    <property type="term" value="C:cytosol"/>
    <property type="evidence" value="ECO:0007669"/>
    <property type="project" value="TreeGrafter"/>
</dbReference>
<keyword evidence="1 3" id="KW-0560">Oxidoreductase</keyword>
<dbReference type="RefSeq" id="WP_052676716.1">
    <property type="nucleotide sequence ID" value="NZ_JYJA01000029.1"/>
</dbReference>
<dbReference type="PATRIC" id="fig|69370.6.peg.1219"/>
<dbReference type="AlphaFoldDB" id="A0A0M2HHM6"/>
<dbReference type="EC" id="1.1.1.107" evidence="3"/>
<gene>
    <name evidence="3" type="primary">pld1_1</name>
    <name evidence="3" type="ORF">RS82_01186</name>
</gene>
<dbReference type="InterPro" id="IPR050523">
    <property type="entry name" value="AKR_Detox_Biosynth"/>
</dbReference>
<dbReference type="Gene3D" id="3.20.20.100">
    <property type="entry name" value="NADP-dependent oxidoreductase domain"/>
    <property type="match status" value="1"/>
</dbReference>
<evidence type="ECO:0000313" key="4">
    <source>
        <dbReference type="Proteomes" id="UP000034098"/>
    </source>
</evidence>
<dbReference type="InterPro" id="IPR023210">
    <property type="entry name" value="NADP_OxRdtase_dom"/>
</dbReference>
<dbReference type="GO" id="GO:0050235">
    <property type="term" value="F:pyridoxal 4-dehydrogenase activity"/>
    <property type="evidence" value="ECO:0007669"/>
    <property type="project" value="UniProtKB-EC"/>
</dbReference>
<comment type="caution">
    <text evidence="3">The sequence shown here is derived from an EMBL/GenBank/DDBJ whole genome shotgun (WGS) entry which is preliminary data.</text>
</comment>
<dbReference type="Pfam" id="PF00248">
    <property type="entry name" value="Aldo_ket_red"/>
    <property type="match status" value="1"/>
</dbReference>